<name>A0ABT9WJC8_9BACL</name>
<evidence type="ECO:0000313" key="2">
    <source>
        <dbReference type="Proteomes" id="UP001233836"/>
    </source>
</evidence>
<dbReference type="Proteomes" id="UP001233836">
    <property type="component" value="Unassembled WGS sequence"/>
</dbReference>
<dbReference type="RefSeq" id="WP_307220376.1">
    <property type="nucleotide sequence ID" value="NZ_JAUSTI010000019.1"/>
</dbReference>
<dbReference type="EMBL" id="JAUSTI010000019">
    <property type="protein sequence ID" value="MDQ0173394.1"/>
    <property type="molecule type" value="Genomic_DNA"/>
</dbReference>
<dbReference type="Gene3D" id="1.10.10.60">
    <property type="entry name" value="Homeodomain-like"/>
    <property type="match status" value="1"/>
</dbReference>
<proteinExistence type="predicted"/>
<evidence type="ECO:0000313" key="1">
    <source>
        <dbReference type="EMBL" id="MDQ0173394.1"/>
    </source>
</evidence>
<sequence length="75" mass="8897">MEKAEEDWDIAEAFKLYVKQHYMHEISLQDMTGQMHFSVDYLKNKTGVYPSEYRQQCTERKKALSLDHESHGDLS</sequence>
<protein>
    <submittedName>
        <fullName evidence="1">YesN/AraC family two-component response regulator</fullName>
    </submittedName>
</protein>
<accession>A0ABT9WJC8</accession>
<reference evidence="1 2" key="1">
    <citation type="submission" date="2023-07" db="EMBL/GenBank/DDBJ databases">
        <title>Sorghum-associated microbial communities from plants grown in Nebraska, USA.</title>
        <authorList>
            <person name="Schachtman D."/>
        </authorList>
    </citation>
    <scope>NUCLEOTIDE SEQUENCE [LARGE SCALE GENOMIC DNA]</scope>
    <source>
        <strain evidence="1 2">DS1314</strain>
    </source>
</reference>
<comment type="caution">
    <text evidence="1">The sequence shown here is derived from an EMBL/GenBank/DDBJ whole genome shotgun (WGS) entry which is preliminary data.</text>
</comment>
<gene>
    <name evidence="1" type="ORF">J2T19_004887</name>
</gene>
<organism evidence="1 2">
    <name type="scientific">Paenibacillus tundrae</name>
    <dbReference type="NCBI Taxonomy" id="528187"/>
    <lineage>
        <taxon>Bacteria</taxon>
        <taxon>Bacillati</taxon>
        <taxon>Bacillota</taxon>
        <taxon>Bacilli</taxon>
        <taxon>Bacillales</taxon>
        <taxon>Paenibacillaceae</taxon>
        <taxon>Paenibacillus</taxon>
    </lineage>
</organism>
<keyword evidence="2" id="KW-1185">Reference proteome</keyword>